<keyword evidence="5" id="KW-0804">Transcription</keyword>
<feature type="domain" description="PRD" evidence="7">
    <location>
        <begin position="171"/>
        <end position="280"/>
    </location>
</feature>
<keyword evidence="4" id="KW-0010">Activator</keyword>
<dbReference type="InterPro" id="IPR011608">
    <property type="entry name" value="PRD"/>
</dbReference>
<evidence type="ECO:0000313" key="9">
    <source>
        <dbReference type="Proteomes" id="UP000247673"/>
    </source>
</evidence>
<dbReference type="InterPro" id="IPR050661">
    <property type="entry name" value="BglG_antiterminators"/>
</dbReference>
<dbReference type="GO" id="GO:0045893">
    <property type="term" value="P:positive regulation of DNA-templated transcription"/>
    <property type="evidence" value="ECO:0007669"/>
    <property type="project" value="InterPro"/>
</dbReference>
<dbReference type="GO" id="GO:0003723">
    <property type="term" value="F:RNA binding"/>
    <property type="evidence" value="ECO:0007669"/>
    <property type="project" value="UniProtKB-KW"/>
</dbReference>
<sequence>MKVHKILNNNVVVTLDAKGNELIVTGRGVGFKKKEGDEIDPKLIEKQFSLNNQEILPKFAELLSEIPIEIHTTSDIIINYAKKQLGGKLQDSIYISLTDHIYFAIERHKQGFDIPNNFIWEIKKFYPNEYQIGLHALSVIKQRLGVELHEDEAGFITFHIVNAQLNDTMPNIVNMTKIMREILNIVKYHFKFEYDENSLSYQRFVTHLKFFAHRILSQGKQAQQDTSLYEIIRQKYEQAYLCTKQIDLHLIQQYQHPLSDDESLYLTIHIERLRAELKNNSVIEITK</sequence>
<reference evidence="8 9" key="1">
    <citation type="submission" date="2018-05" db="EMBL/GenBank/DDBJ databases">
        <title>Reference genomes for bee gut microbiota database.</title>
        <authorList>
            <person name="Ellegaard K.M."/>
        </authorList>
    </citation>
    <scope>NUCLEOTIDE SEQUENCE [LARGE SCALE GENOMIC DNA]</scope>
    <source>
        <strain evidence="8 9">ESL0172</strain>
    </source>
</reference>
<dbReference type="RefSeq" id="WP_110448135.1">
    <property type="nucleotide sequence ID" value="NZ_CP132381.1"/>
</dbReference>
<gene>
    <name evidence="8" type="ORF">DKK78_07865</name>
</gene>
<evidence type="ECO:0000256" key="2">
    <source>
        <dbReference type="ARBA" id="ARBA00022884"/>
    </source>
</evidence>
<dbReference type="PROSITE" id="PS51372">
    <property type="entry name" value="PRD_2"/>
    <property type="match status" value="2"/>
</dbReference>
<dbReference type="Gene3D" id="1.10.1790.10">
    <property type="entry name" value="PRD domain"/>
    <property type="match status" value="2"/>
</dbReference>
<dbReference type="Gene3D" id="2.30.24.10">
    <property type="entry name" value="CAT RNA-binding domain"/>
    <property type="match status" value="1"/>
</dbReference>
<evidence type="ECO:0000256" key="3">
    <source>
        <dbReference type="ARBA" id="ARBA00023015"/>
    </source>
</evidence>
<dbReference type="AlphaFoldDB" id="A0A2V4DRM2"/>
<keyword evidence="1" id="KW-0677">Repeat</keyword>
<dbReference type="SUPFAM" id="SSF63520">
    <property type="entry name" value="PTS-regulatory domain, PRD"/>
    <property type="match status" value="2"/>
</dbReference>
<name>A0A2V4DRM2_9GAMM</name>
<keyword evidence="2" id="KW-0694">RNA-binding</keyword>
<dbReference type="PANTHER" id="PTHR30185">
    <property type="entry name" value="CRYPTIC BETA-GLUCOSIDE BGL OPERON ANTITERMINATOR"/>
    <property type="match status" value="1"/>
</dbReference>
<dbReference type="SMART" id="SM01061">
    <property type="entry name" value="CAT_RBD"/>
    <property type="match status" value="1"/>
</dbReference>
<dbReference type="InterPro" id="IPR004341">
    <property type="entry name" value="CAT_RNA-bd_dom"/>
</dbReference>
<dbReference type="Pfam" id="PF03123">
    <property type="entry name" value="CAT_RBD"/>
    <property type="match status" value="1"/>
</dbReference>
<dbReference type="Pfam" id="PF00874">
    <property type="entry name" value="PRD"/>
    <property type="match status" value="2"/>
</dbReference>
<dbReference type="SUPFAM" id="SSF50151">
    <property type="entry name" value="SacY-like RNA-binding domain"/>
    <property type="match status" value="1"/>
</dbReference>
<dbReference type="Proteomes" id="UP000247673">
    <property type="component" value="Unassembled WGS sequence"/>
</dbReference>
<evidence type="ECO:0000256" key="4">
    <source>
        <dbReference type="ARBA" id="ARBA00023159"/>
    </source>
</evidence>
<dbReference type="InterPro" id="IPR036634">
    <property type="entry name" value="PRD_sf"/>
</dbReference>
<dbReference type="InterPro" id="IPR001550">
    <property type="entry name" value="Transcrpt_antitermin_CS"/>
</dbReference>
<dbReference type="OrthoDB" id="9813552at2"/>
<evidence type="ECO:0000313" key="8">
    <source>
        <dbReference type="EMBL" id="PXY90301.1"/>
    </source>
</evidence>
<dbReference type="NCBIfam" id="NF046042">
    <property type="entry name" value="LicT"/>
    <property type="match status" value="1"/>
</dbReference>
<dbReference type="EMBL" id="QGLO01000006">
    <property type="protein sequence ID" value="PXY90301.1"/>
    <property type="molecule type" value="Genomic_DNA"/>
</dbReference>
<feature type="domain" description="PRD" evidence="7">
    <location>
        <begin position="65"/>
        <end position="170"/>
    </location>
</feature>
<keyword evidence="9" id="KW-1185">Reference proteome</keyword>
<proteinExistence type="inferred from homology"/>
<dbReference type="InterPro" id="IPR036650">
    <property type="entry name" value="CAT_RNA-bd_dom_sf"/>
</dbReference>
<organism evidence="8 9">
    <name type="scientific">Gilliamella apis</name>
    <dbReference type="NCBI Taxonomy" id="1970738"/>
    <lineage>
        <taxon>Bacteria</taxon>
        <taxon>Pseudomonadati</taxon>
        <taxon>Pseudomonadota</taxon>
        <taxon>Gammaproteobacteria</taxon>
        <taxon>Orbales</taxon>
        <taxon>Orbaceae</taxon>
        <taxon>Gilliamella</taxon>
    </lineage>
</organism>
<evidence type="ECO:0000256" key="6">
    <source>
        <dbReference type="ARBA" id="ARBA00038510"/>
    </source>
</evidence>
<dbReference type="PANTHER" id="PTHR30185:SF15">
    <property type="entry name" value="CRYPTIC BETA-GLUCOSIDE BGL OPERON ANTITERMINATOR"/>
    <property type="match status" value="1"/>
</dbReference>
<dbReference type="PROSITE" id="PS00654">
    <property type="entry name" value="PRD_1"/>
    <property type="match status" value="1"/>
</dbReference>
<keyword evidence="3" id="KW-0805">Transcription regulation</keyword>
<protein>
    <submittedName>
        <fullName evidence="8">Transcription antiterminator LicT</fullName>
    </submittedName>
</protein>
<comment type="caution">
    <text evidence="8">The sequence shown here is derived from an EMBL/GenBank/DDBJ whole genome shotgun (WGS) entry which is preliminary data.</text>
</comment>
<evidence type="ECO:0000259" key="7">
    <source>
        <dbReference type="PROSITE" id="PS51372"/>
    </source>
</evidence>
<accession>A0A2V4DRM2</accession>
<evidence type="ECO:0000256" key="1">
    <source>
        <dbReference type="ARBA" id="ARBA00022737"/>
    </source>
</evidence>
<comment type="similarity">
    <text evidence="6">Belongs to the transcriptional antiterminator BglG family.</text>
</comment>
<evidence type="ECO:0000256" key="5">
    <source>
        <dbReference type="ARBA" id="ARBA00023163"/>
    </source>
</evidence>